<reference evidence="1" key="3">
    <citation type="submission" date="2011-03" db="EMBL/GenBank/DDBJ databases">
        <title>Annotation of Magnaporthe poae ATCC 64411.</title>
        <authorList>
            <person name="Ma L.-J."/>
            <person name="Dead R."/>
            <person name="Young S.K."/>
            <person name="Zeng Q."/>
            <person name="Gargeya S."/>
            <person name="Fitzgerald M."/>
            <person name="Haas B."/>
            <person name="Abouelleil A."/>
            <person name="Alvarado L."/>
            <person name="Arachchi H.M."/>
            <person name="Berlin A."/>
            <person name="Brown A."/>
            <person name="Chapman S.B."/>
            <person name="Chen Z."/>
            <person name="Dunbar C."/>
            <person name="Freedman E."/>
            <person name="Gearin G."/>
            <person name="Gellesch M."/>
            <person name="Goldberg J."/>
            <person name="Griggs A."/>
            <person name="Gujja S."/>
            <person name="Heiman D."/>
            <person name="Howarth C."/>
            <person name="Larson L."/>
            <person name="Lui A."/>
            <person name="MacDonald P.J.P."/>
            <person name="Mehta T."/>
            <person name="Montmayeur A."/>
            <person name="Murphy C."/>
            <person name="Neiman D."/>
            <person name="Pearson M."/>
            <person name="Priest M."/>
            <person name="Roberts A."/>
            <person name="Saif S."/>
            <person name="Shea T."/>
            <person name="Shenoy N."/>
            <person name="Sisk P."/>
            <person name="Stolte C."/>
            <person name="Sykes S."/>
            <person name="Yandava C."/>
            <person name="Wortman J."/>
            <person name="Nusbaum C."/>
            <person name="Birren B."/>
        </authorList>
    </citation>
    <scope>NUCLEOTIDE SEQUENCE</scope>
    <source>
        <strain evidence="1">ATCC 64411</strain>
    </source>
</reference>
<evidence type="ECO:0000313" key="1">
    <source>
        <dbReference type="EMBL" id="KLU87178.1"/>
    </source>
</evidence>
<reference evidence="2" key="4">
    <citation type="journal article" date="2015" name="G3 (Bethesda)">
        <title>Genome sequences of three phytopathogenic species of the Magnaporthaceae family of fungi.</title>
        <authorList>
            <person name="Okagaki L.H."/>
            <person name="Nunes C.C."/>
            <person name="Sailsbery J."/>
            <person name="Clay B."/>
            <person name="Brown D."/>
            <person name="John T."/>
            <person name="Oh Y."/>
            <person name="Young N."/>
            <person name="Fitzgerald M."/>
            <person name="Haas B.J."/>
            <person name="Zeng Q."/>
            <person name="Young S."/>
            <person name="Adiconis X."/>
            <person name="Fan L."/>
            <person name="Levin J.Z."/>
            <person name="Mitchell T.K."/>
            <person name="Okubara P.A."/>
            <person name="Farman M.L."/>
            <person name="Kohn L.M."/>
            <person name="Birren B."/>
            <person name="Ma L.-J."/>
            <person name="Dean R.A."/>
        </authorList>
    </citation>
    <scope>NUCLEOTIDE SEQUENCE</scope>
    <source>
        <strain evidence="2">ATCC 64411 / 73-15</strain>
    </source>
</reference>
<organism evidence="2 3">
    <name type="scientific">Magnaporthiopsis poae (strain ATCC 64411 / 73-15)</name>
    <name type="common">Kentucky bluegrass fungus</name>
    <name type="synonym">Magnaporthe poae</name>
    <dbReference type="NCBI Taxonomy" id="644358"/>
    <lineage>
        <taxon>Eukaryota</taxon>
        <taxon>Fungi</taxon>
        <taxon>Dikarya</taxon>
        <taxon>Ascomycota</taxon>
        <taxon>Pezizomycotina</taxon>
        <taxon>Sordariomycetes</taxon>
        <taxon>Sordariomycetidae</taxon>
        <taxon>Magnaporthales</taxon>
        <taxon>Magnaporthaceae</taxon>
        <taxon>Magnaporthiopsis</taxon>
    </lineage>
</organism>
<reference evidence="2" key="5">
    <citation type="submission" date="2015-06" db="UniProtKB">
        <authorList>
            <consortium name="EnsemblFungi"/>
        </authorList>
    </citation>
    <scope>IDENTIFICATION</scope>
    <source>
        <strain evidence="2">ATCC 64411</strain>
    </source>
</reference>
<dbReference type="AlphaFoldDB" id="A0A0C4E1C3"/>
<sequence>MTPRHHGHGVPLSLLSKRMARGETASLVCYGVAGGTSQNLNPEDVRYAATYPRSLADTNNNPIWNMPTEFDCSEWTLPLSGAGTVLARPRTNSGVTYYELARTV</sequence>
<protein>
    <submittedName>
        <fullName evidence="1 2">Uncharacterized protein</fullName>
    </submittedName>
</protein>
<keyword evidence="3" id="KW-1185">Reference proteome</keyword>
<dbReference type="EMBL" id="GL876970">
    <property type="protein sequence ID" value="KLU87178.1"/>
    <property type="molecule type" value="Genomic_DNA"/>
</dbReference>
<dbReference type="VEuPathDB" id="FungiDB:MAPG_06181"/>
<name>A0A0C4E1C3_MAGP6</name>
<evidence type="ECO:0000313" key="2">
    <source>
        <dbReference type="EnsemblFungi" id="MAPG_06181T0"/>
    </source>
</evidence>
<proteinExistence type="predicted"/>
<gene>
    <name evidence="1" type="ORF">MAPG_06181</name>
</gene>
<reference evidence="3" key="1">
    <citation type="submission" date="2010-05" db="EMBL/GenBank/DDBJ databases">
        <title>The genome sequence of Magnaporthe poae strain ATCC 64411.</title>
        <authorList>
            <person name="Ma L.-J."/>
            <person name="Dead R."/>
            <person name="Young S."/>
            <person name="Zeng Q."/>
            <person name="Koehrsen M."/>
            <person name="Alvarado L."/>
            <person name="Berlin A."/>
            <person name="Chapman S.B."/>
            <person name="Chen Z."/>
            <person name="Freedman E."/>
            <person name="Gellesch M."/>
            <person name="Goldberg J."/>
            <person name="Griggs A."/>
            <person name="Gujja S."/>
            <person name="Heilman E.R."/>
            <person name="Heiman D."/>
            <person name="Hepburn T."/>
            <person name="Howarth C."/>
            <person name="Jen D."/>
            <person name="Larson L."/>
            <person name="Mehta T."/>
            <person name="Neiman D."/>
            <person name="Pearson M."/>
            <person name="Roberts A."/>
            <person name="Saif S."/>
            <person name="Shea T."/>
            <person name="Shenoy N."/>
            <person name="Sisk P."/>
            <person name="Stolte C."/>
            <person name="Sykes S."/>
            <person name="Walk T."/>
            <person name="White J."/>
            <person name="Yandava C."/>
            <person name="Haas B."/>
            <person name="Nusbaum C."/>
            <person name="Birren B."/>
        </authorList>
    </citation>
    <scope>NUCLEOTIDE SEQUENCE [LARGE SCALE GENOMIC DNA]</scope>
    <source>
        <strain evidence="3">ATCC 64411 / 73-15</strain>
    </source>
</reference>
<dbReference type="Proteomes" id="UP000011715">
    <property type="component" value="Unassembled WGS sequence"/>
</dbReference>
<reference evidence="1" key="2">
    <citation type="submission" date="2010-05" db="EMBL/GenBank/DDBJ databases">
        <title>The Genome Sequence of Magnaporthe poae strain ATCC 64411.</title>
        <authorList>
            <consortium name="The Broad Institute Genome Sequencing Platform"/>
            <consortium name="Broad Institute Genome Sequencing Center for Infectious Disease"/>
            <person name="Ma L.-J."/>
            <person name="Dead R."/>
            <person name="Young S."/>
            <person name="Zeng Q."/>
            <person name="Koehrsen M."/>
            <person name="Alvarado L."/>
            <person name="Berlin A."/>
            <person name="Chapman S.B."/>
            <person name="Chen Z."/>
            <person name="Freedman E."/>
            <person name="Gellesch M."/>
            <person name="Goldberg J."/>
            <person name="Griggs A."/>
            <person name="Gujja S."/>
            <person name="Heilman E.R."/>
            <person name="Heiman D."/>
            <person name="Hepburn T."/>
            <person name="Howarth C."/>
            <person name="Jen D."/>
            <person name="Larson L."/>
            <person name="Mehta T."/>
            <person name="Neiman D."/>
            <person name="Pearson M."/>
            <person name="Roberts A."/>
            <person name="Saif S."/>
            <person name="Shea T."/>
            <person name="Shenoy N."/>
            <person name="Sisk P."/>
            <person name="Stolte C."/>
            <person name="Sykes S."/>
            <person name="Walk T."/>
            <person name="White J."/>
            <person name="Yandava C."/>
            <person name="Haas B."/>
            <person name="Nusbaum C."/>
            <person name="Birren B."/>
        </authorList>
    </citation>
    <scope>NUCLEOTIDE SEQUENCE</scope>
    <source>
        <strain evidence="1">ATCC 64411</strain>
    </source>
</reference>
<accession>A0A0C4E1C3</accession>
<dbReference type="EnsemblFungi" id="MAPG_06181T0">
    <property type="protein sequence ID" value="MAPG_06181T0"/>
    <property type="gene ID" value="MAPG_06181"/>
</dbReference>
<dbReference type="EMBL" id="ADBL01001487">
    <property type="status" value="NOT_ANNOTATED_CDS"/>
    <property type="molecule type" value="Genomic_DNA"/>
</dbReference>
<dbReference type="eggNOG" id="ENOG502T4PC">
    <property type="taxonomic scope" value="Eukaryota"/>
</dbReference>
<dbReference type="OrthoDB" id="3689965at2759"/>
<evidence type="ECO:0000313" key="3">
    <source>
        <dbReference type="Proteomes" id="UP000011715"/>
    </source>
</evidence>